<sequence>MSDPRVGTAAQDWRRLDMRMLLVHPVRELFKYIPVLLGAVIVGTQSGGPAWSPVAVAVVIVTFALTRWFTTSYRIGADTVQLRRGLLQRRTLTVPRSRIRSVDVHADLMHRLLGLVVLVIGTGQHADREKRFHLDGVDARQVPELRALLLRPAENTQPDTAAAAGGVRVNPGLFGRTAALAGDQGTESEHVDRNAGRTTEATRPPRSGTADGGSAAVTTTRDSSKRTADQGNSVHNGISAGRAALQRALSGGESGALADDAIEIGHWRPRWVRYAPLSLTGLAIVGPVIGLAAKVGVADVLVHSEAVQDLTEHSAVFIALAVTGAVVVLLVIAAVAACIRYLTTYFGLRVLDDGTALHIRSGLFTTRQTTLDLSRLRGATVKEPLLLRLAGGAELEAIMTGTSPRQKLLPQAPRAAVDRTLAQLLTSRSRRGTAASASNHAAPQQLWDDPVTAATPALVALEQHGPRARRRRYTRAFIPVWILLATVAAILLAGLNVPPWAWVVPAIVALGAAALAHDRYRGLGHAVIPSDGERPVWLITRRGALDRDRDCLEAPGVIGWTVRQTFFQRRAGLATVIAASAAGKKKYSIVDLPIERAWALIDQVTPGQLGMRTEHETTPVPTPNSAPDDAIAKPR</sequence>
<dbReference type="PANTHER" id="PTHR34473:SF2">
    <property type="entry name" value="UPF0699 TRANSMEMBRANE PROTEIN YDBT"/>
    <property type="match status" value="1"/>
</dbReference>
<dbReference type="RefSeq" id="WP_387250106.1">
    <property type="nucleotide sequence ID" value="NZ_JBIALX010000003.1"/>
</dbReference>
<keyword evidence="2" id="KW-0812">Transmembrane</keyword>
<keyword evidence="5" id="KW-1185">Reference proteome</keyword>
<dbReference type="PANTHER" id="PTHR34473">
    <property type="entry name" value="UPF0699 TRANSMEMBRANE PROTEIN YDBS"/>
    <property type="match status" value="1"/>
</dbReference>
<dbReference type="Pfam" id="PF03703">
    <property type="entry name" value="bPH_2"/>
    <property type="match status" value="2"/>
</dbReference>
<evidence type="ECO:0000313" key="4">
    <source>
        <dbReference type="EMBL" id="MFF0453249.1"/>
    </source>
</evidence>
<accession>A0ABW6NDP7</accession>
<feature type="domain" description="YdbS-like PH" evidence="3">
    <location>
        <begin position="538"/>
        <end position="602"/>
    </location>
</feature>
<gene>
    <name evidence="4" type="ORF">ACFYTH_07760</name>
</gene>
<evidence type="ECO:0000256" key="1">
    <source>
        <dbReference type="SAM" id="MobiDB-lite"/>
    </source>
</evidence>
<reference evidence="4 5" key="1">
    <citation type="submission" date="2024-10" db="EMBL/GenBank/DDBJ databases">
        <title>The Natural Products Discovery Center: Release of the First 8490 Sequenced Strains for Exploring Actinobacteria Biosynthetic Diversity.</title>
        <authorList>
            <person name="Kalkreuter E."/>
            <person name="Kautsar S.A."/>
            <person name="Yang D."/>
            <person name="Bader C.D."/>
            <person name="Teijaro C.N."/>
            <person name="Fluegel L."/>
            <person name="Davis C.M."/>
            <person name="Simpson J.R."/>
            <person name="Lauterbach L."/>
            <person name="Steele A.D."/>
            <person name="Gui C."/>
            <person name="Meng S."/>
            <person name="Li G."/>
            <person name="Viehrig K."/>
            <person name="Ye F."/>
            <person name="Su P."/>
            <person name="Kiefer A.F."/>
            <person name="Nichols A."/>
            <person name="Cepeda A.J."/>
            <person name="Yan W."/>
            <person name="Fan B."/>
            <person name="Jiang Y."/>
            <person name="Adhikari A."/>
            <person name="Zheng C.-J."/>
            <person name="Schuster L."/>
            <person name="Cowan T.M."/>
            <person name="Smanski M.J."/>
            <person name="Chevrette M.G."/>
            <person name="De Carvalho L.P.S."/>
            <person name="Shen B."/>
        </authorList>
    </citation>
    <scope>NUCLEOTIDE SEQUENCE [LARGE SCALE GENOMIC DNA]</scope>
    <source>
        <strain evidence="4 5">NPDC004550</strain>
    </source>
</reference>
<dbReference type="EMBL" id="JBIALX010000003">
    <property type="protein sequence ID" value="MFF0453249.1"/>
    <property type="molecule type" value="Genomic_DNA"/>
</dbReference>
<feature type="transmembrane region" description="Helical" evidence="2">
    <location>
        <begin position="315"/>
        <end position="339"/>
    </location>
</feature>
<comment type="caution">
    <text evidence="4">The sequence shown here is derived from an EMBL/GenBank/DDBJ whole genome shotgun (WGS) entry which is preliminary data.</text>
</comment>
<evidence type="ECO:0000259" key="3">
    <source>
        <dbReference type="Pfam" id="PF03703"/>
    </source>
</evidence>
<proteinExistence type="predicted"/>
<protein>
    <submittedName>
        <fullName evidence="4">PH domain-containing protein</fullName>
    </submittedName>
</protein>
<feature type="region of interest" description="Disordered" evidence="1">
    <location>
        <begin position="612"/>
        <end position="635"/>
    </location>
</feature>
<organism evidence="4 5">
    <name type="scientific">Nocardia africana</name>
    <dbReference type="NCBI Taxonomy" id="134964"/>
    <lineage>
        <taxon>Bacteria</taxon>
        <taxon>Bacillati</taxon>
        <taxon>Actinomycetota</taxon>
        <taxon>Actinomycetes</taxon>
        <taxon>Mycobacteriales</taxon>
        <taxon>Nocardiaceae</taxon>
        <taxon>Nocardia</taxon>
    </lineage>
</organism>
<keyword evidence="2" id="KW-1133">Transmembrane helix</keyword>
<evidence type="ECO:0000256" key="2">
    <source>
        <dbReference type="SAM" id="Phobius"/>
    </source>
</evidence>
<evidence type="ECO:0000313" key="5">
    <source>
        <dbReference type="Proteomes" id="UP001601521"/>
    </source>
</evidence>
<feature type="transmembrane region" description="Helical" evidence="2">
    <location>
        <begin position="50"/>
        <end position="69"/>
    </location>
</feature>
<feature type="transmembrane region" description="Helical" evidence="2">
    <location>
        <begin position="476"/>
        <end position="494"/>
    </location>
</feature>
<keyword evidence="2" id="KW-0472">Membrane</keyword>
<feature type="transmembrane region" description="Helical" evidence="2">
    <location>
        <begin position="500"/>
        <end position="516"/>
    </location>
</feature>
<feature type="transmembrane region" description="Helical" evidence="2">
    <location>
        <begin position="21"/>
        <end position="44"/>
    </location>
</feature>
<dbReference type="Proteomes" id="UP001601521">
    <property type="component" value="Unassembled WGS sequence"/>
</dbReference>
<dbReference type="InterPro" id="IPR005182">
    <property type="entry name" value="YdbS-like_PH"/>
</dbReference>
<feature type="region of interest" description="Disordered" evidence="1">
    <location>
        <begin position="181"/>
        <end position="236"/>
    </location>
</feature>
<name>A0ABW6NDP7_9NOCA</name>
<feature type="domain" description="YdbS-like PH" evidence="3">
    <location>
        <begin position="68"/>
        <end position="148"/>
    </location>
</feature>
<feature type="transmembrane region" description="Helical" evidence="2">
    <location>
        <begin position="274"/>
        <end position="295"/>
    </location>
</feature>